<accession>A0ABW0EPN0</accession>
<dbReference type="Pfam" id="PF04542">
    <property type="entry name" value="Sigma70_r2"/>
    <property type="match status" value="1"/>
</dbReference>
<dbReference type="EMBL" id="JBHSKF010000004">
    <property type="protein sequence ID" value="MFC5287841.1"/>
    <property type="molecule type" value="Genomic_DNA"/>
</dbReference>
<evidence type="ECO:0000256" key="5">
    <source>
        <dbReference type="ARBA" id="ARBA00023163"/>
    </source>
</evidence>
<dbReference type="InterPro" id="IPR036388">
    <property type="entry name" value="WH-like_DNA-bd_sf"/>
</dbReference>
<evidence type="ECO:0000313" key="8">
    <source>
        <dbReference type="EMBL" id="MFC5287841.1"/>
    </source>
</evidence>
<keyword evidence="9" id="KW-1185">Reference proteome</keyword>
<feature type="domain" description="RNA polymerase sigma factor 70 region 4 type 2" evidence="7">
    <location>
        <begin position="116"/>
        <end position="167"/>
    </location>
</feature>
<keyword evidence="4" id="KW-0238">DNA-binding</keyword>
<keyword evidence="3" id="KW-0731">Sigma factor</keyword>
<evidence type="ECO:0000256" key="4">
    <source>
        <dbReference type="ARBA" id="ARBA00023125"/>
    </source>
</evidence>
<sequence>MDDEALAARAAAGDAAAFDALVRAHTDLMYRVALRVCGDPTDAEDVVQEAWIAAWRALPGFRADAKVSTWLYRVVSNTALAHLRRRKTAVSLTEVDVVDARPTPEGQTLLQERAAAVHRAIAALEPSQRIPLVLRELEGLSYAEVAEVLGVDTTALHRRLHRARVALLAKLKELR</sequence>
<organism evidence="8 9">
    <name type="scientific">Actinokineospora guangxiensis</name>
    <dbReference type="NCBI Taxonomy" id="1490288"/>
    <lineage>
        <taxon>Bacteria</taxon>
        <taxon>Bacillati</taxon>
        <taxon>Actinomycetota</taxon>
        <taxon>Actinomycetes</taxon>
        <taxon>Pseudonocardiales</taxon>
        <taxon>Pseudonocardiaceae</taxon>
        <taxon>Actinokineospora</taxon>
    </lineage>
</organism>
<reference evidence="9" key="1">
    <citation type="journal article" date="2019" name="Int. J. Syst. Evol. Microbiol.">
        <title>The Global Catalogue of Microorganisms (GCM) 10K type strain sequencing project: providing services to taxonomists for standard genome sequencing and annotation.</title>
        <authorList>
            <consortium name="The Broad Institute Genomics Platform"/>
            <consortium name="The Broad Institute Genome Sequencing Center for Infectious Disease"/>
            <person name="Wu L."/>
            <person name="Ma J."/>
        </authorList>
    </citation>
    <scope>NUCLEOTIDE SEQUENCE [LARGE SCALE GENOMIC DNA]</scope>
    <source>
        <strain evidence="9">CCUG 59778</strain>
    </source>
</reference>
<comment type="caution">
    <text evidence="8">The sequence shown here is derived from an EMBL/GenBank/DDBJ whole genome shotgun (WGS) entry which is preliminary data.</text>
</comment>
<evidence type="ECO:0000259" key="7">
    <source>
        <dbReference type="Pfam" id="PF08281"/>
    </source>
</evidence>
<keyword evidence="2" id="KW-0805">Transcription regulation</keyword>
<comment type="similarity">
    <text evidence="1">Belongs to the sigma-70 factor family. ECF subfamily.</text>
</comment>
<dbReference type="InterPro" id="IPR014284">
    <property type="entry name" value="RNA_pol_sigma-70_dom"/>
</dbReference>
<dbReference type="SUPFAM" id="SSF88659">
    <property type="entry name" value="Sigma3 and sigma4 domains of RNA polymerase sigma factors"/>
    <property type="match status" value="1"/>
</dbReference>
<dbReference type="InterPro" id="IPR007627">
    <property type="entry name" value="RNA_pol_sigma70_r2"/>
</dbReference>
<evidence type="ECO:0000256" key="2">
    <source>
        <dbReference type="ARBA" id="ARBA00023015"/>
    </source>
</evidence>
<dbReference type="NCBIfam" id="TIGR02937">
    <property type="entry name" value="sigma70-ECF"/>
    <property type="match status" value="1"/>
</dbReference>
<evidence type="ECO:0000313" key="9">
    <source>
        <dbReference type="Proteomes" id="UP001596157"/>
    </source>
</evidence>
<dbReference type="InterPro" id="IPR013324">
    <property type="entry name" value="RNA_pol_sigma_r3/r4-like"/>
</dbReference>
<protein>
    <submittedName>
        <fullName evidence="8">RNA polymerase sigma factor</fullName>
    </submittedName>
</protein>
<evidence type="ECO:0000256" key="1">
    <source>
        <dbReference type="ARBA" id="ARBA00010641"/>
    </source>
</evidence>
<dbReference type="Pfam" id="PF08281">
    <property type="entry name" value="Sigma70_r4_2"/>
    <property type="match status" value="1"/>
</dbReference>
<dbReference type="RefSeq" id="WP_378247172.1">
    <property type="nucleotide sequence ID" value="NZ_JBHSKF010000004.1"/>
</dbReference>
<dbReference type="InterPro" id="IPR039425">
    <property type="entry name" value="RNA_pol_sigma-70-like"/>
</dbReference>
<feature type="domain" description="RNA polymerase sigma-70 region 2" evidence="6">
    <location>
        <begin position="21"/>
        <end position="87"/>
    </location>
</feature>
<name>A0ABW0EPN0_9PSEU</name>
<proteinExistence type="inferred from homology"/>
<gene>
    <name evidence="8" type="ORF">ACFPM7_12330</name>
</gene>
<dbReference type="SUPFAM" id="SSF88946">
    <property type="entry name" value="Sigma2 domain of RNA polymerase sigma factors"/>
    <property type="match status" value="1"/>
</dbReference>
<dbReference type="InterPro" id="IPR013325">
    <property type="entry name" value="RNA_pol_sigma_r2"/>
</dbReference>
<dbReference type="PANTHER" id="PTHR43133:SF8">
    <property type="entry name" value="RNA POLYMERASE SIGMA FACTOR HI_1459-RELATED"/>
    <property type="match status" value="1"/>
</dbReference>
<dbReference type="InterPro" id="IPR013249">
    <property type="entry name" value="RNA_pol_sigma70_r4_t2"/>
</dbReference>
<dbReference type="Proteomes" id="UP001596157">
    <property type="component" value="Unassembled WGS sequence"/>
</dbReference>
<evidence type="ECO:0000256" key="3">
    <source>
        <dbReference type="ARBA" id="ARBA00023082"/>
    </source>
</evidence>
<dbReference type="Gene3D" id="1.10.10.10">
    <property type="entry name" value="Winged helix-like DNA-binding domain superfamily/Winged helix DNA-binding domain"/>
    <property type="match status" value="1"/>
</dbReference>
<evidence type="ECO:0000259" key="6">
    <source>
        <dbReference type="Pfam" id="PF04542"/>
    </source>
</evidence>
<dbReference type="PANTHER" id="PTHR43133">
    <property type="entry name" value="RNA POLYMERASE ECF-TYPE SIGMA FACTO"/>
    <property type="match status" value="1"/>
</dbReference>
<keyword evidence="5" id="KW-0804">Transcription</keyword>
<dbReference type="Gene3D" id="1.10.1740.10">
    <property type="match status" value="1"/>
</dbReference>